<dbReference type="Proteomes" id="UP000315369">
    <property type="component" value="Unassembled WGS sequence"/>
</dbReference>
<evidence type="ECO:0000256" key="1">
    <source>
        <dbReference type="SAM" id="Phobius"/>
    </source>
</evidence>
<accession>A0A540X3F4</accession>
<dbReference type="AlphaFoldDB" id="A0A540X3F4"/>
<feature type="transmembrane region" description="Helical" evidence="1">
    <location>
        <begin position="89"/>
        <end position="108"/>
    </location>
</feature>
<evidence type="ECO:0000313" key="3">
    <source>
        <dbReference type="Proteomes" id="UP000315369"/>
    </source>
</evidence>
<keyword evidence="1" id="KW-1133">Transmembrane helix</keyword>
<keyword evidence="1" id="KW-0472">Membrane</keyword>
<comment type="caution">
    <text evidence="2">The sequence shown here is derived from an EMBL/GenBank/DDBJ whole genome shotgun (WGS) entry which is preliminary data.</text>
</comment>
<sequence>MAACPDQEARVDLHAAGALEASETVALLHHLESCAGCREAFAASVEVLSLLTLPAPTAAEKHAQEALPQRALDTWKRERMSQALRRRTVGSLVAAAAAVAVMVLVPGIPRPWDWNTPPEPRELPSEERAVEARALADFEAWAGLEPLEASSEWEDEEALDDVESWDEEALLGETL</sequence>
<reference evidence="2 3" key="1">
    <citation type="submission" date="2019-06" db="EMBL/GenBank/DDBJ databases">
        <authorList>
            <person name="Livingstone P."/>
            <person name="Whitworth D."/>
        </authorList>
    </citation>
    <scope>NUCLEOTIDE SEQUENCE [LARGE SCALE GENOMIC DNA]</scope>
    <source>
        <strain evidence="2 3">AM401</strain>
    </source>
</reference>
<keyword evidence="1" id="KW-0812">Transmembrane</keyword>
<dbReference type="EMBL" id="VIFM01000036">
    <property type="protein sequence ID" value="TQF15775.1"/>
    <property type="molecule type" value="Genomic_DNA"/>
</dbReference>
<protein>
    <submittedName>
        <fullName evidence="2">Zf-HC2 domain-containing protein</fullName>
    </submittedName>
</protein>
<dbReference type="OrthoDB" id="5519388at2"/>
<dbReference type="RefSeq" id="WP_141642573.1">
    <property type="nucleotide sequence ID" value="NZ_VIFM01000036.1"/>
</dbReference>
<proteinExistence type="predicted"/>
<gene>
    <name evidence="2" type="ORF">FJV41_11910</name>
</gene>
<evidence type="ECO:0000313" key="2">
    <source>
        <dbReference type="EMBL" id="TQF15775.1"/>
    </source>
</evidence>
<organism evidence="2 3">
    <name type="scientific">Myxococcus llanfairpwllgwyngyllgogerychwyrndrobwllllantysiliogogogochensis</name>
    <dbReference type="NCBI Taxonomy" id="2590453"/>
    <lineage>
        <taxon>Bacteria</taxon>
        <taxon>Pseudomonadati</taxon>
        <taxon>Myxococcota</taxon>
        <taxon>Myxococcia</taxon>
        <taxon>Myxococcales</taxon>
        <taxon>Cystobacterineae</taxon>
        <taxon>Myxococcaceae</taxon>
        <taxon>Myxococcus</taxon>
    </lineage>
</organism>
<keyword evidence="3" id="KW-1185">Reference proteome</keyword>
<name>A0A540X3F4_9BACT</name>